<dbReference type="PANTHER" id="PTHR14097">
    <property type="entry name" value="OXIDOREDUCTASE HTATIP2"/>
    <property type="match status" value="1"/>
</dbReference>
<accession>A0AAE3KU85</accession>
<keyword evidence="3" id="KW-1185">Reference proteome</keyword>
<dbReference type="AlphaFoldDB" id="A0AAE3KU85"/>
<dbReference type="Gene3D" id="3.40.50.720">
    <property type="entry name" value="NAD(P)-binding Rossmann-like Domain"/>
    <property type="match status" value="1"/>
</dbReference>
<organism evidence="2 3">
    <name type="scientific">Lacihabitans soyangensis</name>
    <dbReference type="NCBI Taxonomy" id="869394"/>
    <lineage>
        <taxon>Bacteria</taxon>
        <taxon>Pseudomonadati</taxon>
        <taxon>Bacteroidota</taxon>
        <taxon>Cytophagia</taxon>
        <taxon>Cytophagales</taxon>
        <taxon>Leadbetterellaceae</taxon>
        <taxon>Lacihabitans</taxon>
    </lineage>
</organism>
<evidence type="ECO:0000313" key="2">
    <source>
        <dbReference type="EMBL" id="MCP9764634.1"/>
    </source>
</evidence>
<gene>
    <name evidence="2" type="ORF">EGI31_16980</name>
</gene>
<dbReference type="SMART" id="SM00859">
    <property type="entry name" value="Semialdhyde_dh"/>
    <property type="match status" value="1"/>
</dbReference>
<name>A0AAE3KU85_9BACT</name>
<dbReference type="EMBL" id="RJUF01000175">
    <property type="protein sequence ID" value="MCP9764634.1"/>
    <property type="molecule type" value="Genomic_DNA"/>
</dbReference>
<dbReference type="InterPro" id="IPR000534">
    <property type="entry name" value="Semialdehyde_DH_NAD-bd"/>
</dbReference>
<proteinExistence type="predicted"/>
<dbReference type="Proteomes" id="UP001204144">
    <property type="component" value="Unassembled WGS sequence"/>
</dbReference>
<dbReference type="PANTHER" id="PTHR14097:SF7">
    <property type="entry name" value="OXIDOREDUCTASE HTATIP2"/>
    <property type="match status" value="1"/>
</dbReference>
<reference evidence="2 3" key="1">
    <citation type="submission" date="2018-11" db="EMBL/GenBank/DDBJ databases">
        <title>Novel bacteria species description.</title>
        <authorList>
            <person name="Han J.-H."/>
        </authorList>
    </citation>
    <scope>NUCLEOTIDE SEQUENCE [LARGE SCALE GENOMIC DNA]</scope>
    <source>
        <strain evidence="2 3">KCTC23259</strain>
    </source>
</reference>
<comment type="caution">
    <text evidence="2">The sequence shown here is derived from an EMBL/GenBank/DDBJ whole genome shotgun (WGS) entry which is preliminary data.</text>
</comment>
<dbReference type="InterPro" id="IPR036291">
    <property type="entry name" value="NAD(P)-bd_dom_sf"/>
</dbReference>
<protein>
    <submittedName>
        <fullName evidence="2">Oxidoreductase</fullName>
    </submittedName>
</protein>
<dbReference type="SUPFAM" id="SSF51735">
    <property type="entry name" value="NAD(P)-binding Rossmann-fold domains"/>
    <property type="match status" value="1"/>
</dbReference>
<dbReference type="CDD" id="cd05250">
    <property type="entry name" value="CC3_like_SDR_a"/>
    <property type="match status" value="1"/>
</dbReference>
<dbReference type="RefSeq" id="WP_255038326.1">
    <property type="nucleotide sequence ID" value="NZ_RJUF01000175.1"/>
</dbReference>
<dbReference type="GO" id="GO:0051287">
    <property type="term" value="F:NAD binding"/>
    <property type="evidence" value="ECO:0007669"/>
    <property type="project" value="InterPro"/>
</dbReference>
<feature type="domain" description="Semialdehyde dehydrogenase NAD-binding" evidence="1">
    <location>
        <begin position="2"/>
        <end position="97"/>
    </location>
</feature>
<dbReference type="Pfam" id="PF01118">
    <property type="entry name" value="Semialdhyde_dh"/>
    <property type="match status" value="1"/>
</dbReference>
<evidence type="ECO:0000313" key="3">
    <source>
        <dbReference type="Proteomes" id="UP001204144"/>
    </source>
</evidence>
<dbReference type="GO" id="GO:0016620">
    <property type="term" value="F:oxidoreductase activity, acting on the aldehyde or oxo group of donors, NAD or NADP as acceptor"/>
    <property type="evidence" value="ECO:0007669"/>
    <property type="project" value="InterPro"/>
</dbReference>
<evidence type="ECO:0000259" key="1">
    <source>
        <dbReference type="SMART" id="SM00859"/>
    </source>
</evidence>
<dbReference type="PROSITE" id="PS51257">
    <property type="entry name" value="PROKAR_LIPOPROTEIN"/>
    <property type="match status" value="1"/>
</dbReference>
<sequence length="210" mass="23295">MKAVIVGSTGLVGSCLLEQLDEDKAFTEILSLVRKKTGKPYNKVKEVEVNFDNLPEEVFVNSQIVFCCLGTTIKKAGSQDAFRKVDFEYPLETAKMAIDKGVNSFAIVTAMGSDATSSIFYNRVKGEIENALTDLKFDRLGIFRPSMLLGERTETRIGERIGQIVMNFFGFLIPKNYKAIHGHKVATAMIQFAKQTNSSGKKVILSGEMY</sequence>